<keyword evidence="2" id="KW-1185">Reference proteome</keyword>
<name>A0ACB8AZD0_9AGAM</name>
<dbReference type="Proteomes" id="UP000790709">
    <property type="component" value="Unassembled WGS sequence"/>
</dbReference>
<dbReference type="EMBL" id="MU266736">
    <property type="protein sequence ID" value="KAH7918776.1"/>
    <property type="molecule type" value="Genomic_DNA"/>
</dbReference>
<gene>
    <name evidence="1" type="ORF">BV22DRAFT_898338</name>
</gene>
<proteinExistence type="predicted"/>
<comment type="caution">
    <text evidence="1">The sequence shown here is derived from an EMBL/GenBank/DDBJ whole genome shotgun (WGS) entry which is preliminary data.</text>
</comment>
<evidence type="ECO:0000313" key="2">
    <source>
        <dbReference type="Proteomes" id="UP000790709"/>
    </source>
</evidence>
<organism evidence="1 2">
    <name type="scientific">Leucogyrophana mollusca</name>
    <dbReference type="NCBI Taxonomy" id="85980"/>
    <lineage>
        <taxon>Eukaryota</taxon>
        <taxon>Fungi</taxon>
        <taxon>Dikarya</taxon>
        <taxon>Basidiomycota</taxon>
        <taxon>Agaricomycotina</taxon>
        <taxon>Agaricomycetes</taxon>
        <taxon>Agaricomycetidae</taxon>
        <taxon>Boletales</taxon>
        <taxon>Boletales incertae sedis</taxon>
        <taxon>Leucogyrophana</taxon>
    </lineage>
</organism>
<evidence type="ECO:0000313" key="1">
    <source>
        <dbReference type="EMBL" id="KAH7918776.1"/>
    </source>
</evidence>
<accession>A0ACB8AZD0</accession>
<reference evidence="1" key="1">
    <citation type="journal article" date="2021" name="New Phytol.">
        <title>Evolutionary innovations through gain and loss of genes in the ectomycorrhizal Boletales.</title>
        <authorList>
            <person name="Wu G."/>
            <person name="Miyauchi S."/>
            <person name="Morin E."/>
            <person name="Kuo A."/>
            <person name="Drula E."/>
            <person name="Varga T."/>
            <person name="Kohler A."/>
            <person name="Feng B."/>
            <person name="Cao Y."/>
            <person name="Lipzen A."/>
            <person name="Daum C."/>
            <person name="Hundley H."/>
            <person name="Pangilinan J."/>
            <person name="Johnson J."/>
            <person name="Barry K."/>
            <person name="LaButti K."/>
            <person name="Ng V."/>
            <person name="Ahrendt S."/>
            <person name="Min B."/>
            <person name="Choi I.G."/>
            <person name="Park H."/>
            <person name="Plett J.M."/>
            <person name="Magnuson J."/>
            <person name="Spatafora J.W."/>
            <person name="Nagy L.G."/>
            <person name="Henrissat B."/>
            <person name="Grigoriev I.V."/>
            <person name="Yang Z.L."/>
            <person name="Xu J."/>
            <person name="Martin F.M."/>
        </authorList>
    </citation>
    <scope>NUCLEOTIDE SEQUENCE</scope>
    <source>
        <strain evidence="1">KUC20120723A-06</strain>
    </source>
</reference>
<protein>
    <submittedName>
        <fullName evidence="1">Uncharacterized protein</fullName>
    </submittedName>
</protein>
<sequence length="104" mass="10539">MQLTPTQIPPPPLSHRPKPCVRISVQSDSVLQSMSEGPCSRCRPLELVGSLSGVGQTGPLATLGQSGPLSRHGPLMGVGSLLSPGQLGLLVDPGQPGVGVTGRA</sequence>